<dbReference type="Proteomes" id="UP001620645">
    <property type="component" value="Unassembled WGS sequence"/>
</dbReference>
<evidence type="ECO:0000256" key="1">
    <source>
        <dbReference type="SAM" id="SignalP"/>
    </source>
</evidence>
<protein>
    <submittedName>
        <fullName evidence="2">Uncharacterized protein</fullName>
    </submittedName>
</protein>
<keyword evidence="1" id="KW-0732">Signal</keyword>
<comment type="caution">
    <text evidence="2">The sequence shown here is derived from an EMBL/GenBank/DDBJ whole genome shotgun (WGS) entry which is preliminary data.</text>
</comment>
<reference evidence="2 3" key="1">
    <citation type="submission" date="2024-10" db="EMBL/GenBank/DDBJ databases">
        <authorList>
            <person name="Kim D."/>
        </authorList>
    </citation>
    <scope>NUCLEOTIDE SEQUENCE [LARGE SCALE GENOMIC DNA]</scope>
    <source>
        <strain evidence="2">Taebaek</strain>
    </source>
</reference>
<proteinExistence type="predicted"/>
<feature type="signal peptide" evidence="1">
    <location>
        <begin position="1"/>
        <end position="23"/>
    </location>
</feature>
<dbReference type="AlphaFoldDB" id="A0ABD2J2A3"/>
<organism evidence="2 3">
    <name type="scientific">Heterodera schachtii</name>
    <name type="common">Sugarbeet cyst nematode worm</name>
    <name type="synonym">Tylenchus schachtii</name>
    <dbReference type="NCBI Taxonomy" id="97005"/>
    <lineage>
        <taxon>Eukaryota</taxon>
        <taxon>Metazoa</taxon>
        <taxon>Ecdysozoa</taxon>
        <taxon>Nematoda</taxon>
        <taxon>Chromadorea</taxon>
        <taxon>Rhabditida</taxon>
        <taxon>Tylenchina</taxon>
        <taxon>Tylenchomorpha</taxon>
        <taxon>Tylenchoidea</taxon>
        <taxon>Heteroderidae</taxon>
        <taxon>Heteroderinae</taxon>
        <taxon>Heterodera</taxon>
    </lineage>
</organism>
<evidence type="ECO:0000313" key="2">
    <source>
        <dbReference type="EMBL" id="KAL3085701.1"/>
    </source>
</evidence>
<accession>A0ABD2J2A3</accession>
<name>A0ABD2J2A3_HETSC</name>
<keyword evidence="3" id="KW-1185">Reference proteome</keyword>
<gene>
    <name evidence="2" type="ORF">niasHS_009642</name>
</gene>
<evidence type="ECO:0000313" key="3">
    <source>
        <dbReference type="Proteomes" id="UP001620645"/>
    </source>
</evidence>
<sequence>MNSFIIVFTTILLFFIVHMSSLGVDGGYSDDDYDYNSVDGNDDDHHYDPQQYATDTANALFGQTIPVEYQRRSTYETMCKTNCSNILLKKECKEFNMLMGGPANGTEASSSNGIEASSYNGTQAASYLCRCEWTGKLLGLRKIRCVGKIKILKEKNEFFKCTKKIY</sequence>
<feature type="chain" id="PRO_5044861309" evidence="1">
    <location>
        <begin position="24"/>
        <end position="166"/>
    </location>
</feature>
<dbReference type="EMBL" id="JBICCN010000222">
    <property type="protein sequence ID" value="KAL3085701.1"/>
    <property type="molecule type" value="Genomic_DNA"/>
</dbReference>